<dbReference type="AlphaFoldDB" id="A0A8S1RNY4"/>
<evidence type="ECO:0000313" key="2">
    <source>
        <dbReference type="EMBL" id="CAD8129042.1"/>
    </source>
</evidence>
<dbReference type="Proteomes" id="UP000692954">
    <property type="component" value="Unassembled WGS sequence"/>
</dbReference>
<accession>A0A8S1RNY4</accession>
<feature type="transmembrane region" description="Helical" evidence="1">
    <location>
        <begin position="110"/>
        <end position="129"/>
    </location>
</feature>
<proteinExistence type="predicted"/>
<sequence length="365" mass="43558">MLSFDSSSRGINLYYKDIINSIDSENKNAAKQLMLQTFTNIEETIKIKERFSEGKLHQLWIDQYWKLINRKSIKKTQVQVIQNMDYIDARFLISSPQFCWLHLCNMKSQIFIINYLGLQINFCYFIQFYDNYMNKFNLCISIEQVDRQYIFVYVQDEYRKCNLGQLQPSHLIKFLPKQKYLVIVVIIGTTIVLKIFLYKKQLERQLFVVQRLQNFSVSKQLQGKLDFDSDDEKIRVIIKMETADFSFQQLTLKEQKDEQSSAYEQLIKSSIMILIKYSKHHNHIVQNSIIYHLISSSFHINQIFELRGQNIRRINEFISVNKKQIRLLAFQTSQKSVEYMQFTCIPTIYTRYFITFSHVQSNISG</sequence>
<keyword evidence="1" id="KW-0812">Transmembrane</keyword>
<comment type="caution">
    <text evidence="2">The sequence shown here is derived from an EMBL/GenBank/DDBJ whole genome shotgun (WGS) entry which is preliminary data.</text>
</comment>
<evidence type="ECO:0000313" key="3">
    <source>
        <dbReference type="Proteomes" id="UP000692954"/>
    </source>
</evidence>
<feature type="transmembrane region" description="Helical" evidence="1">
    <location>
        <begin position="180"/>
        <end position="197"/>
    </location>
</feature>
<keyword evidence="3" id="KW-1185">Reference proteome</keyword>
<reference evidence="2" key="1">
    <citation type="submission" date="2021-01" db="EMBL/GenBank/DDBJ databases">
        <authorList>
            <consortium name="Genoscope - CEA"/>
            <person name="William W."/>
        </authorList>
    </citation>
    <scope>NUCLEOTIDE SEQUENCE</scope>
</reference>
<keyword evidence="1" id="KW-0472">Membrane</keyword>
<protein>
    <recommendedName>
        <fullName evidence="4">Transmembrane protein</fullName>
    </recommendedName>
</protein>
<evidence type="ECO:0008006" key="4">
    <source>
        <dbReference type="Google" id="ProtNLM"/>
    </source>
</evidence>
<gene>
    <name evidence="2" type="ORF">PSON_ATCC_30995.1.T2050012</name>
</gene>
<organism evidence="2 3">
    <name type="scientific">Paramecium sonneborni</name>
    <dbReference type="NCBI Taxonomy" id="65129"/>
    <lineage>
        <taxon>Eukaryota</taxon>
        <taxon>Sar</taxon>
        <taxon>Alveolata</taxon>
        <taxon>Ciliophora</taxon>
        <taxon>Intramacronucleata</taxon>
        <taxon>Oligohymenophorea</taxon>
        <taxon>Peniculida</taxon>
        <taxon>Parameciidae</taxon>
        <taxon>Paramecium</taxon>
    </lineage>
</organism>
<dbReference type="EMBL" id="CAJJDN010000205">
    <property type="protein sequence ID" value="CAD8129042.1"/>
    <property type="molecule type" value="Genomic_DNA"/>
</dbReference>
<evidence type="ECO:0000256" key="1">
    <source>
        <dbReference type="SAM" id="Phobius"/>
    </source>
</evidence>
<name>A0A8S1RNY4_9CILI</name>
<keyword evidence="1" id="KW-1133">Transmembrane helix</keyword>